<dbReference type="Gene3D" id="3.30.830.10">
    <property type="entry name" value="Metalloenzyme, LuxS/M16 peptidase-like"/>
    <property type="match status" value="1"/>
</dbReference>
<dbReference type="EMBL" id="ATMH01010204">
    <property type="protein sequence ID" value="EPY17954.1"/>
    <property type="molecule type" value="Genomic_DNA"/>
</dbReference>
<gene>
    <name evidence="2" type="ORF">STCU_10292</name>
</gene>
<dbReference type="AlphaFoldDB" id="S9TME6"/>
<keyword evidence="3" id="KW-1185">Reference proteome</keyword>
<comment type="caution">
    <text evidence="2">The sequence shown here is derived from an EMBL/GenBank/DDBJ whole genome shotgun (WGS) entry which is preliminary data.</text>
</comment>
<evidence type="ECO:0000256" key="1">
    <source>
        <dbReference type="ARBA" id="ARBA00007261"/>
    </source>
</evidence>
<comment type="similarity">
    <text evidence="1">Belongs to the peptidase M16 family.</text>
</comment>
<dbReference type="PANTHER" id="PTHR11851:SF49">
    <property type="entry name" value="MITOCHONDRIAL-PROCESSING PEPTIDASE SUBUNIT ALPHA"/>
    <property type="match status" value="1"/>
</dbReference>
<name>S9TME6_9TRYP</name>
<protein>
    <submittedName>
        <fullName evidence="2">Uncharacterized protein</fullName>
    </submittedName>
</protein>
<proteinExistence type="inferred from homology"/>
<evidence type="ECO:0000313" key="3">
    <source>
        <dbReference type="Proteomes" id="UP000015354"/>
    </source>
</evidence>
<reference evidence="2 3" key="1">
    <citation type="journal article" date="2013" name="PLoS ONE">
        <title>Predicting the Proteins of Angomonas deanei, Strigomonas culicis and Their Respective Endosymbionts Reveals New Aspects of the Trypanosomatidae Family.</title>
        <authorList>
            <person name="Motta M.C."/>
            <person name="Martins A.C."/>
            <person name="de Souza S.S."/>
            <person name="Catta-Preta C.M."/>
            <person name="Silva R."/>
            <person name="Klein C.C."/>
            <person name="de Almeida L.G."/>
            <person name="de Lima Cunha O."/>
            <person name="Ciapina L.P."/>
            <person name="Brocchi M."/>
            <person name="Colabardini A.C."/>
            <person name="de Araujo Lima B."/>
            <person name="Machado C.R."/>
            <person name="de Almeida Soares C.M."/>
            <person name="Probst C.M."/>
            <person name="de Menezes C.B."/>
            <person name="Thompson C.E."/>
            <person name="Bartholomeu D.C."/>
            <person name="Gradia D.F."/>
            <person name="Pavoni D.P."/>
            <person name="Grisard E.C."/>
            <person name="Fantinatti-Garboggini F."/>
            <person name="Marchini F.K."/>
            <person name="Rodrigues-Luiz G.F."/>
            <person name="Wagner G."/>
            <person name="Goldman G.H."/>
            <person name="Fietto J.L."/>
            <person name="Elias M.C."/>
            <person name="Goldman M.H."/>
            <person name="Sagot M.F."/>
            <person name="Pereira M."/>
            <person name="Stoco P.H."/>
            <person name="de Mendonca-Neto R.P."/>
            <person name="Teixeira S.M."/>
            <person name="Maciel T.E."/>
            <person name="de Oliveira Mendes T.A."/>
            <person name="Urmenyi T.P."/>
            <person name="de Souza W."/>
            <person name="Schenkman S."/>
            <person name="de Vasconcelos A.T."/>
        </authorList>
    </citation>
    <scope>NUCLEOTIDE SEQUENCE [LARGE SCALE GENOMIC DNA]</scope>
</reference>
<dbReference type="InterPro" id="IPR011249">
    <property type="entry name" value="Metalloenz_LuxS/M16"/>
</dbReference>
<evidence type="ECO:0000313" key="2">
    <source>
        <dbReference type="EMBL" id="EPY17954.1"/>
    </source>
</evidence>
<dbReference type="OrthoDB" id="277191at2759"/>
<dbReference type="GO" id="GO:0046872">
    <property type="term" value="F:metal ion binding"/>
    <property type="evidence" value="ECO:0007669"/>
    <property type="project" value="InterPro"/>
</dbReference>
<dbReference type="GO" id="GO:0005739">
    <property type="term" value="C:mitochondrion"/>
    <property type="evidence" value="ECO:0007669"/>
    <property type="project" value="TreeGrafter"/>
</dbReference>
<sequence>MMQQGASIAARVTDYHLEMAKNQLRSQLILLGEGREQLLNDMGFNMLVHNFMITPAETMEGSAKVTQESLKRVARELVERPLTFVVYGETKGMPSYEKLDETMKKLYASLNK</sequence>
<accession>S9TME6</accession>
<dbReference type="Proteomes" id="UP000015354">
    <property type="component" value="Unassembled WGS sequence"/>
</dbReference>
<dbReference type="InterPro" id="IPR050361">
    <property type="entry name" value="MPP/UQCRC_Complex"/>
</dbReference>
<organism evidence="2 3">
    <name type="scientific">Strigomonas culicis</name>
    <dbReference type="NCBI Taxonomy" id="28005"/>
    <lineage>
        <taxon>Eukaryota</taxon>
        <taxon>Discoba</taxon>
        <taxon>Euglenozoa</taxon>
        <taxon>Kinetoplastea</taxon>
        <taxon>Metakinetoplastina</taxon>
        <taxon>Trypanosomatida</taxon>
        <taxon>Trypanosomatidae</taxon>
        <taxon>Strigomonadinae</taxon>
        <taxon>Strigomonas</taxon>
    </lineage>
</organism>
<dbReference type="PANTHER" id="PTHR11851">
    <property type="entry name" value="METALLOPROTEASE"/>
    <property type="match status" value="1"/>
</dbReference>
<dbReference type="SUPFAM" id="SSF63411">
    <property type="entry name" value="LuxS/MPP-like metallohydrolase"/>
    <property type="match status" value="1"/>
</dbReference>